<dbReference type="PANTHER" id="PTHR39662:SF1">
    <property type="entry name" value="DUF354 DOMAIN-CONTAINING PROTEIN"/>
    <property type="match status" value="1"/>
</dbReference>
<accession>A0A1H6QLM3</accession>
<proteinExistence type="predicted"/>
<dbReference type="Pfam" id="PF04007">
    <property type="entry name" value="DUF354"/>
    <property type="match status" value="1"/>
</dbReference>
<protein>
    <recommendedName>
        <fullName evidence="3">DUF354 domain-containing protein</fullName>
    </recommendedName>
</protein>
<name>A0A1H6QLM3_9BACT</name>
<dbReference type="EMBL" id="FNXY01000001">
    <property type="protein sequence ID" value="SEI40205.1"/>
    <property type="molecule type" value="Genomic_DNA"/>
</dbReference>
<dbReference type="InterPro" id="IPR007152">
    <property type="entry name" value="DUF354"/>
</dbReference>
<keyword evidence="2" id="KW-1185">Reference proteome</keyword>
<dbReference type="STRING" id="408657.SAMN04487995_0416"/>
<organism evidence="1 2">
    <name type="scientific">Dyadobacter koreensis</name>
    <dbReference type="NCBI Taxonomy" id="408657"/>
    <lineage>
        <taxon>Bacteria</taxon>
        <taxon>Pseudomonadati</taxon>
        <taxon>Bacteroidota</taxon>
        <taxon>Cytophagia</taxon>
        <taxon>Cytophagales</taxon>
        <taxon>Spirosomataceae</taxon>
        <taxon>Dyadobacter</taxon>
    </lineage>
</organism>
<dbReference type="SUPFAM" id="SSF53756">
    <property type="entry name" value="UDP-Glycosyltransferase/glycogen phosphorylase"/>
    <property type="match status" value="1"/>
</dbReference>
<dbReference type="Proteomes" id="UP000199532">
    <property type="component" value="Unassembled WGS sequence"/>
</dbReference>
<evidence type="ECO:0008006" key="3">
    <source>
        <dbReference type="Google" id="ProtNLM"/>
    </source>
</evidence>
<reference evidence="1 2" key="1">
    <citation type="submission" date="2016-10" db="EMBL/GenBank/DDBJ databases">
        <authorList>
            <person name="de Groot N.N."/>
        </authorList>
    </citation>
    <scope>NUCLEOTIDE SEQUENCE [LARGE SCALE GENOMIC DNA]</scope>
    <source>
        <strain evidence="1 2">DSM 19938</strain>
    </source>
</reference>
<evidence type="ECO:0000313" key="2">
    <source>
        <dbReference type="Proteomes" id="UP000199532"/>
    </source>
</evidence>
<sequence length="342" mass="39489">MQNMKILIDIKHPAQLNLFKGLAYELKQSGWNVTVCYLGRGKLPKIIEREYYDFDSIQVGESHGSKWSIFWQGNVLRTIRFFSLIRKNKYNICVAASSAPLAFACYFSKTPIIQFYDDPERKRINSINAFFSNKLFFPPIVKAEGKIAIFNCLKEWSYLSPSKFTANSNVLTEYNLEKYNYIFVREVSNKSFNYYDQQDAIISTFASEIDSNTNVILSLEDKSYAGKYPKNWIILQEPVDDIHSLIYFAKLVLSSGDSMAREGAMLGVPSIYCGIRQMKANEVLIREGALTHLPLKSGLDSINKYADAEFDESHQTNFRKHLESKWDNMLDFMNTQINIYKK</sequence>
<gene>
    <name evidence="1" type="ORF">SAMN04487995_0416</name>
</gene>
<evidence type="ECO:0000313" key="1">
    <source>
        <dbReference type="EMBL" id="SEI40205.1"/>
    </source>
</evidence>
<dbReference type="AlphaFoldDB" id="A0A1H6QLM3"/>
<dbReference type="PANTHER" id="PTHR39662">
    <property type="entry name" value="DUF354 DOMAIN-CONTAINING PROTEIN-RELATED"/>
    <property type="match status" value="1"/>
</dbReference>